<evidence type="ECO:0000313" key="5">
    <source>
        <dbReference type="Proteomes" id="UP000245790"/>
    </source>
</evidence>
<dbReference type="SUPFAM" id="SSF110997">
    <property type="entry name" value="Sporulation related repeat"/>
    <property type="match status" value="1"/>
</dbReference>
<keyword evidence="2" id="KW-0472">Membrane</keyword>
<dbReference type="InterPro" id="IPR036680">
    <property type="entry name" value="SPOR-like_sf"/>
</dbReference>
<dbReference type="InterPro" id="IPR052026">
    <property type="entry name" value="ExeA_AAA_ATPase_DNA-bind"/>
</dbReference>
<feature type="transmembrane region" description="Helical" evidence="2">
    <location>
        <begin position="242"/>
        <end position="260"/>
    </location>
</feature>
<feature type="region of interest" description="Disordered" evidence="1">
    <location>
        <begin position="373"/>
        <end position="461"/>
    </location>
</feature>
<dbReference type="Pfam" id="PF05036">
    <property type="entry name" value="SPOR"/>
    <property type="match status" value="1"/>
</dbReference>
<dbReference type="InterPro" id="IPR027417">
    <property type="entry name" value="P-loop_NTPase"/>
</dbReference>
<keyword evidence="2" id="KW-1133">Transmembrane helix</keyword>
<evidence type="ECO:0000313" key="4">
    <source>
        <dbReference type="EMBL" id="PWK48549.1"/>
    </source>
</evidence>
<feature type="domain" description="SPOR" evidence="3">
    <location>
        <begin position="489"/>
        <end position="567"/>
    </location>
</feature>
<feature type="compositionally biased region" description="Polar residues" evidence="1">
    <location>
        <begin position="425"/>
        <end position="445"/>
    </location>
</feature>
<feature type="compositionally biased region" description="Basic and acidic residues" evidence="1">
    <location>
        <begin position="447"/>
        <end position="461"/>
    </location>
</feature>
<dbReference type="PROSITE" id="PS51724">
    <property type="entry name" value="SPOR"/>
    <property type="match status" value="1"/>
</dbReference>
<comment type="caution">
    <text evidence="4">The sequence shown here is derived from an EMBL/GenBank/DDBJ whole genome shotgun (WGS) entry which is preliminary data.</text>
</comment>
<dbReference type="EMBL" id="QGGU01000009">
    <property type="protein sequence ID" value="PWK48549.1"/>
    <property type="molecule type" value="Genomic_DNA"/>
</dbReference>
<protein>
    <submittedName>
        <fullName evidence="4">AAA domain-containing protein</fullName>
    </submittedName>
</protein>
<dbReference type="PANTHER" id="PTHR35894">
    <property type="entry name" value="GENERAL SECRETION PATHWAY PROTEIN A-RELATED"/>
    <property type="match status" value="1"/>
</dbReference>
<dbReference type="GO" id="GO:0042834">
    <property type="term" value="F:peptidoglycan binding"/>
    <property type="evidence" value="ECO:0007669"/>
    <property type="project" value="InterPro"/>
</dbReference>
<dbReference type="PANTHER" id="PTHR35894:SF1">
    <property type="entry name" value="PHOSPHORIBULOKINASE _ URIDINE KINASE FAMILY"/>
    <property type="match status" value="1"/>
</dbReference>
<accession>A0A316FJ74</accession>
<keyword evidence="2" id="KW-0812">Transmembrane</keyword>
<evidence type="ECO:0000256" key="2">
    <source>
        <dbReference type="SAM" id="Phobius"/>
    </source>
</evidence>
<evidence type="ECO:0000256" key="1">
    <source>
        <dbReference type="SAM" id="MobiDB-lite"/>
    </source>
</evidence>
<proteinExistence type="predicted"/>
<sequence>MSQPESFFQTLIDASQQAEHKSLLTLKTQAMMLERLEHFSLYSDRLVFISGESGSGRSTLLKLFQQRVPDTISAVHVDCTKQDWFSDVLTNCGLHSKAGQQSFQFGLSQIKSDKEVALLLDNADELTIDQIELLAEKVKSDHFHCVLSVDQHSKNLQWGYEYPKRVVLLKAEPLAIDESRELLASSINLPSSQLALLLPDDKLNALIKQSNGNPGTLVTQATELLEQSSQTRITKKSAHKPLVLMGYGLLALLLISVLIFQQEINQLIFSDEVSTSTAETTSSFDTNKIVKNTEQDNIEALTDEQLAESSSKDDVFALTPVIESTLDNTKDSKAGDTKAEDSNKTEIEQFEQELLLEAESAQAELNNTIQQTETELTTSDENKVQNESESTVTENNQTSPLNDSVLNRTAENNSANDKSSKSIEAASNKQSVNNSVTSDAENINQKAEPEKAGDANEAEIKSTEQVKEVSLVSGETKRSFSAEEAYLLSLDSSMWVIQLSGFSLLDNAADFMQQHFKSGELHFYRTLRDDKDWYVVIMGPFSDKAEAARQRAQLPDTLAKTQPWLKPMSSVKREIQAN</sequence>
<dbReference type="Gene3D" id="3.30.70.1070">
    <property type="entry name" value="Sporulation related repeat"/>
    <property type="match status" value="1"/>
</dbReference>
<organism evidence="4 5">
    <name type="scientific">Pleionea mediterranea</name>
    <dbReference type="NCBI Taxonomy" id="523701"/>
    <lineage>
        <taxon>Bacteria</taxon>
        <taxon>Pseudomonadati</taxon>
        <taxon>Pseudomonadota</taxon>
        <taxon>Gammaproteobacteria</taxon>
        <taxon>Oceanospirillales</taxon>
        <taxon>Pleioneaceae</taxon>
        <taxon>Pleionea</taxon>
    </lineage>
</organism>
<evidence type="ECO:0000259" key="3">
    <source>
        <dbReference type="PROSITE" id="PS51724"/>
    </source>
</evidence>
<dbReference type="OrthoDB" id="6189127at2"/>
<dbReference type="Pfam" id="PF13401">
    <property type="entry name" value="AAA_22"/>
    <property type="match status" value="1"/>
</dbReference>
<dbReference type="RefSeq" id="WP_109764221.1">
    <property type="nucleotide sequence ID" value="NZ_QGGU01000009.1"/>
</dbReference>
<keyword evidence="5" id="KW-1185">Reference proteome</keyword>
<name>A0A316FJ74_9GAMM</name>
<dbReference type="InterPro" id="IPR049945">
    <property type="entry name" value="AAA_22"/>
</dbReference>
<gene>
    <name evidence="4" type="ORF">C8D97_109100</name>
</gene>
<dbReference type="GO" id="GO:0016887">
    <property type="term" value="F:ATP hydrolysis activity"/>
    <property type="evidence" value="ECO:0007669"/>
    <property type="project" value="InterPro"/>
</dbReference>
<dbReference type="AlphaFoldDB" id="A0A316FJ74"/>
<dbReference type="SUPFAM" id="SSF52540">
    <property type="entry name" value="P-loop containing nucleoside triphosphate hydrolases"/>
    <property type="match status" value="1"/>
</dbReference>
<feature type="compositionally biased region" description="Polar residues" evidence="1">
    <location>
        <begin position="387"/>
        <end position="417"/>
    </location>
</feature>
<dbReference type="Proteomes" id="UP000245790">
    <property type="component" value="Unassembled WGS sequence"/>
</dbReference>
<dbReference type="InterPro" id="IPR007730">
    <property type="entry name" value="SPOR-like_dom"/>
</dbReference>
<reference evidence="4 5" key="1">
    <citation type="submission" date="2018-05" db="EMBL/GenBank/DDBJ databases">
        <title>Genomic Encyclopedia of Type Strains, Phase IV (KMG-IV): sequencing the most valuable type-strain genomes for metagenomic binning, comparative biology and taxonomic classification.</title>
        <authorList>
            <person name="Goeker M."/>
        </authorList>
    </citation>
    <scope>NUCLEOTIDE SEQUENCE [LARGE SCALE GENOMIC DNA]</scope>
    <source>
        <strain evidence="4 5">DSM 25350</strain>
    </source>
</reference>